<organism evidence="2 3">
    <name type="scientific">Candidatus Lokiarchaeum ossiferum</name>
    <dbReference type="NCBI Taxonomy" id="2951803"/>
    <lineage>
        <taxon>Archaea</taxon>
        <taxon>Promethearchaeati</taxon>
        <taxon>Promethearchaeota</taxon>
        <taxon>Promethearchaeia</taxon>
        <taxon>Promethearchaeales</taxon>
        <taxon>Promethearchaeaceae</taxon>
        <taxon>Candidatus Lokiarchaeum</taxon>
    </lineage>
</organism>
<gene>
    <name evidence="2" type="ORF">NEF87_000902</name>
</gene>
<reference evidence="2" key="1">
    <citation type="submission" date="2022-09" db="EMBL/GenBank/DDBJ databases">
        <title>Actin cytoskeleton and complex cell architecture in an #Asgard archaeon.</title>
        <authorList>
            <person name="Ponce Toledo R.I."/>
            <person name="Schleper C."/>
            <person name="Rodrigues Oliveira T."/>
            <person name="Wollweber F."/>
            <person name="Xu J."/>
            <person name="Rittmann S."/>
            <person name="Klingl A."/>
            <person name="Pilhofer M."/>
        </authorList>
    </citation>
    <scope>NUCLEOTIDE SEQUENCE</scope>
    <source>
        <strain evidence="2">B-35</strain>
    </source>
</reference>
<proteinExistence type="predicted"/>
<accession>A0ABY6HQF0</accession>
<name>A0ABY6HQF0_9ARCH</name>
<protein>
    <submittedName>
        <fullName evidence="2">Uncharacterized protein</fullName>
    </submittedName>
</protein>
<feature type="transmembrane region" description="Helical" evidence="1">
    <location>
        <begin position="114"/>
        <end position="131"/>
    </location>
</feature>
<evidence type="ECO:0000313" key="2">
    <source>
        <dbReference type="EMBL" id="UYP44617.1"/>
    </source>
</evidence>
<evidence type="ECO:0000313" key="3">
    <source>
        <dbReference type="Proteomes" id="UP001208689"/>
    </source>
</evidence>
<sequence>MITIKSIKLKVFLLLSSLIIYIVILIIIGSQRNLISALMISLPTIIATVLLSVPIIKEQQVLRKSSLESYDSEFIRVIFRKYNISLIIMYSFGTLETILLFLCFRFELTYLEPIGILVIGVLIFGYVKIVHTPEEKAIIRKILKTTTNHSIK</sequence>
<feature type="transmembrane region" description="Helical" evidence="1">
    <location>
        <begin position="35"/>
        <end position="56"/>
    </location>
</feature>
<dbReference type="Proteomes" id="UP001208689">
    <property type="component" value="Chromosome"/>
</dbReference>
<keyword evidence="1" id="KW-0472">Membrane</keyword>
<keyword evidence="1" id="KW-1133">Transmembrane helix</keyword>
<dbReference type="EMBL" id="CP104013">
    <property type="protein sequence ID" value="UYP44617.1"/>
    <property type="molecule type" value="Genomic_DNA"/>
</dbReference>
<feature type="transmembrane region" description="Helical" evidence="1">
    <location>
        <begin position="82"/>
        <end position="102"/>
    </location>
</feature>
<feature type="transmembrane region" description="Helical" evidence="1">
    <location>
        <begin position="12"/>
        <end position="29"/>
    </location>
</feature>
<evidence type="ECO:0000256" key="1">
    <source>
        <dbReference type="SAM" id="Phobius"/>
    </source>
</evidence>
<keyword evidence="1" id="KW-0812">Transmembrane</keyword>
<keyword evidence="3" id="KW-1185">Reference proteome</keyword>